<evidence type="ECO:0000256" key="3">
    <source>
        <dbReference type="ARBA" id="ARBA00022741"/>
    </source>
</evidence>
<dbReference type="Gene3D" id="3.40.250.10">
    <property type="entry name" value="Rhodanese-like domain"/>
    <property type="match status" value="1"/>
</dbReference>
<dbReference type="CDD" id="cd00757">
    <property type="entry name" value="ThiF_MoeB_HesA_family"/>
    <property type="match status" value="1"/>
</dbReference>
<evidence type="ECO:0000256" key="11">
    <source>
        <dbReference type="ARBA" id="ARBA00075328"/>
    </source>
</evidence>
<accession>A0A143BNQ0</accession>
<reference evidence="14 15" key="2">
    <citation type="journal article" date="2016" name="Environ. Microbiol. Rep.">
        <title>Metagenomic evidence for the presence of phototrophic Gemmatimonadetes bacteria in diverse environments.</title>
        <authorList>
            <person name="Zeng Y."/>
            <person name="Baumbach J."/>
            <person name="Barbosa E.G."/>
            <person name="Azevedo V."/>
            <person name="Zhang C."/>
            <person name="Koblizek M."/>
        </authorList>
    </citation>
    <scope>NUCLEOTIDE SEQUENCE [LARGE SCALE GENOMIC DNA]</scope>
    <source>
        <strain evidence="14 15">AP64</strain>
    </source>
</reference>
<dbReference type="NCBIfam" id="NF004281">
    <property type="entry name" value="PRK05690.1"/>
    <property type="match status" value="1"/>
</dbReference>
<dbReference type="FunFam" id="3.40.50.720:FF:000033">
    <property type="entry name" value="Adenylyltransferase and sulfurtransferase MOCS3"/>
    <property type="match status" value="1"/>
</dbReference>
<dbReference type="InterPro" id="IPR001763">
    <property type="entry name" value="Rhodanese-like_dom"/>
</dbReference>
<dbReference type="GO" id="GO:0008146">
    <property type="term" value="F:sulfotransferase activity"/>
    <property type="evidence" value="ECO:0007669"/>
    <property type="project" value="TreeGrafter"/>
</dbReference>
<keyword evidence="4" id="KW-0067">ATP-binding</keyword>
<evidence type="ECO:0000256" key="1">
    <source>
        <dbReference type="ARBA" id="ARBA00009919"/>
    </source>
</evidence>
<dbReference type="Proteomes" id="UP000076404">
    <property type="component" value="Chromosome"/>
</dbReference>
<dbReference type="GO" id="GO:0005524">
    <property type="term" value="F:ATP binding"/>
    <property type="evidence" value="ECO:0007669"/>
    <property type="project" value="UniProtKB-KW"/>
</dbReference>
<dbReference type="GO" id="GO:0008641">
    <property type="term" value="F:ubiquitin-like modifier activating enzyme activity"/>
    <property type="evidence" value="ECO:0007669"/>
    <property type="project" value="InterPro"/>
</dbReference>
<sequence>MPTATSQSLPPLTAEESNRYRRHLILPGVGPEGQARLKASRVLIVGAGGLGSPVALYLAAAGVGTIGLVDNDRVDATNLQRQLLHGTSDVGRSKLESARDRLHDVNPHVHVVLHASWLTSSNALDIMRGYDVVVDGTDNFATRYLVNDACVLLGIPNVHGSVFRFDGQASVFGLPDGPCYRCLYPEPPPPEMVPNCAEGGVLGVLPGMVGTIQATETIKLLLALGDSLSGRLLMIDALSMAFRTVRLARDPECPACGTRTITQLIDYDQFCGTPGLHADAHAIVEEVTAATLRDWLASGTPLQLIDVREPNETATGTIAGARCIPLGTLSEQLPTLATDVVTVLVCKSGVRSARAARQLIAAGFAQTRSLAGGMMHWDTPYPR</sequence>
<dbReference type="GO" id="GO:0061605">
    <property type="term" value="F:molybdopterin-synthase adenylyltransferase activity"/>
    <property type="evidence" value="ECO:0007669"/>
    <property type="project" value="UniProtKB-EC"/>
</dbReference>
<protein>
    <recommendedName>
        <fullName evidence="9">Molybdopterin-synthase adenylyltransferase</fullName>
        <ecNumber evidence="8">2.7.7.80</ecNumber>
    </recommendedName>
    <alternativeName>
        <fullName evidence="12">MoaD protein adenylase</fullName>
    </alternativeName>
    <alternativeName>
        <fullName evidence="10">Molybdopterin-converting factor subunit 1 adenylase</fullName>
    </alternativeName>
    <alternativeName>
        <fullName evidence="11">Sulfur carrier protein MoaD adenylyltransferase</fullName>
    </alternativeName>
</protein>
<evidence type="ECO:0000256" key="12">
    <source>
        <dbReference type="ARBA" id="ARBA00078531"/>
    </source>
</evidence>
<dbReference type="eggNOG" id="COG0476">
    <property type="taxonomic scope" value="Bacteria"/>
</dbReference>
<gene>
    <name evidence="14" type="ORF">GEMMAAP_17465</name>
</gene>
<evidence type="ECO:0000256" key="4">
    <source>
        <dbReference type="ARBA" id="ARBA00022840"/>
    </source>
</evidence>
<dbReference type="AlphaFoldDB" id="A0A143BNQ0"/>
<keyword evidence="15" id="KW-1185">Reference proteome</keyword>
<dbReference type="SUPFAM" id="SSF69572">
    <property type="entry name" value="Activating enzymes of the ubiquitin-like proteins"/>
    <property type="match status" value="1"/>
</dbReference>
<reference evidence="14 15" key="1">
    <citation type="journal article" date="2014" name="Proc. Natl. Acad. Sci. U.S.A.">
        <title>Functional type 2 photosynthetic reaction centers found in the rare bacterial phylum Gemmatimonadetes.</title>
        <authorList>
            <person name="Zeng Y."/>
            <person name="Feng F."/>
            <person name="Medova H."/>
            <person name="Dean J."/>
            <person name="Koblizek M."/>
        </authorList>
    </citation>
    <scope>NUCLEOTIDE SEQUENCE [LARGE SCALE GENOMIC DNA]</scope>
    <source>
        <strain evidence="14 15">AP64</strain>
    </source>
</reference>
<dbReference type="GO" id="GO:0004792">
    <property type="term" value="F:thiosulfate-cyanide sulfurtransferase activity"/>
    <property type="evidence" value="ECO:0007669"/>
    <property type="project" value="TreeGrafter"/>
</dbReference>
<dbReference type="PANTHER" id="PTHR10953">
    <property type="entry name" value="UBIQUITIN-ACTIVATING ENZYME E1"/>
    <property type="match status" value="1"/>
</dbReference>
<dbReference type="EC" id="2.7.7.80" evidence="8"/>
<dbReference type="InterPro" id="IPR035985">
    <property type="entry name" value="Ubiquitin-activating_enz"/>
</dbReference>
<evidence type="ECO:0000256" key="7">
    <source>
        <dbReference type="ARBA" id="ARBA00063809"/>
    </source>
</evidence>
<dbReference type="InterPro" id="IPR036873">
    <property type="entry name" value="Rhodanese-like_dom_sf"/>
</dbReference>
<dbReference type="InterPro" id="IPR045886">
    <property type="entry name" value="ThiF/MoeB/HesA"/>
</dbReference>
<evidence type="ECO:0000259" key="13">
    <source>
        <dbReference type="PROSITE" id="PS50206"/>
    </source>
</evidence>
<evidence type="ECO:0000313" key="14">
    <source>
        <dbReference type="EMBL" id="AMW06091.1"/>
    </source>
</evidence>
<comment type="function">
    <text evidence="6">Catalyzes the adenylation by ATP of the carboxyl group of the C-terminal glycine of sulfur carrier protein MoaD.</text>
</comment>
<evidence type="ECO:0000256" key="5">
    <source>
        <dbReference type="ARBA" id="ARBA00052218"/>
    </source>
</evidence>
<comment type="similarity">
    <text evidence="1">Belongs to the HesA/MoeB/ThiF family.</text>
</comment>
<dbReference type="Gene3D" id="3.40.50.720">
    <property type="entry name" value="NAD(P)-binding Rossmann-like Domain"/>
    <property type="match status" value="1"/>
</dbReference>
<dbReference type="CDD" id="cd00158">
    <property type="entry name" value="RHOD"/>
    <property type="match status" value="1"/>
</dbReference>
<proteinExistence type="inferred from homology"/>
<keyword evidence="3" id="KW-0547">Nucleotide-binding</keyword>
<dbReference type="PANTHER" id="PTHR10953:SF102">
    <property type="entry name" value="ADENYLYLTRANSFERASE AND SULFURTRANSFERASE MOCS3"/>
    <property type="match status" value="1"/>
</dbReference>
<feature type="domain" description="Rhodanese" evidence="13">
    <location>
        <begin position="298"/>
        <end position="379"/>
    </location>
</feature>
<comment type="subunit">
    <text evidence="7">Homodimer. Forms a stable heterotetrameric complex of 2 MoeB and 2 MoaD during adenylation of MoaD.</text>
</comment>
<dbReference type="PROSITE" id="PS50206">
    <property type="entry name" value="RHODANESE_3"/>
    <property type="match status" value="1"/>
</dbReference>
<evidence type="ECO:0000313" key="15">
    <source>
        <dbReference type="Proteomes" id="UP000076404"/>
    </source>
</evidence>
<organism evidence="14 15">
    <name type="scientific">Gemmatimonas phototrophica</name>
    <dbReference type="NCBI Taxonomy" id="1379270"/>
    <lineage>
        <taxon>Bacteria</taxon>
        <taxon>Pseudomonadati</taxon>
        <taxon>Gemmatimonadota</taxon>
        <taxon>Gemmatimonadia</taxon>
        <taxon>Gemmatimonadales</taxon>
        <taxon>Gemmatimonadaceae</taxon>
        <taxon>Gemmatimonas</taxon>
    </lineage>
</organism>
<dbReference type="SMART" id="SM00450">
    <property type="entry name" value="RHOD"/>
    <property type="match status" value="1"/>
</dbReference>
<evidence type="ECO:0000256" key="9">
    <source>
        <dbReference type="ARBA" id="ARBA00073635"/>
    </source>
</evidence>
<dbReference type="InterPro" id="IPR000594">
    <property type="entry name" value="ThiF_NAD_FAD-bd"/>
</dbReference>
<dbReference type="GO" id="GO:0005829">
    <property type="term" value="C:cytosol"/>
    <property type="evidence" value="ECO:0007669"/>
    <property type="project" value="TreeGrafter"/>
</dbReference>
<dbReference type="STRING" id="1379270.GEMMAAP_17465"/>
<dbReference type="EMBL" id="CP011454">
    <property type="protein sequence ID" value="AMW06091.1"/>
    <property type="molecule type" value="Genomic_DNA"/>
</dbReference>
<dbReference type="Pfam" id="PF00581">
    <property type="entry name" value="Rhodanese"/>
    <property type="match status" value="1"/>
</dbReference>
<dbReference type="OrthoDB" id="9804286at2"/>
<evidence type="ECO:0000256" key="10">
    <source>
        <dbReference type="ARBA" id="ARBA00075110"/>
    </source>
</evidence>
<name>A0A143BNQ0_9BACT</name>
<evidence type="ECO:0000256" key="6">
    <source>
        <dbReference type="ARBA" id="ARBA00055169"/>
    </source>
</evidence>
<dbReference type="RefSeq" id="WP_026848177.1">
    <property type="nucleotide sequence ID" value="NZ_CP011454.1"/>
</dbReference>
<evidence type="ECO:0000256" key="2">
    <source>
        <dbReference type="ARBA" id="ARBA00022679"/>
    </source>
</evidence>
<evidence type="ECO:0000256" key="8">
    <source>
        <dbReference type="ARBA" id="ARBA00066884"/>
    </source>
</evidence>
<comment type="catalytic activity">
    <reaction evidence="5">
        <text>[molybdopterin-synthase sulfur-carrier protein]-C-terminal Gly-Gly + ATP + H(+) = [molybdopterin-synthase sulfur-carrier protein]-C-terminal Gly-Gly-AMP + diphosphate</text>
        <dbReference type="Rhea" id="RHEA:43616"/>
        <dbReference type="Rhea" id="RHEA-COMP:12159"/>
        <dbReference type="Rhea" id="RHEA-COMP:12202"/>
        <dbReference type="ChEBI" id="CHEBI:15378"/>
        <dbReference type="ChEBI" id="CHEBI:30616"/>
        <dbReference type="ChEBI" id="CHEBI:33019"/>
        <dbReference type="ChEBI" id="CHEBI:90618"/>
        <dbReference type="ChEBI" id="CHEBI:90778"/>
        <dbReference type="EC" id="2.7.7.80"/>
    </reaction>
</comment>
<dbReference type="KEGG" id="gph:GEMMAAP_17465"/>
<keyword evidence="2" id="KW-0808">Transferase</keyword>
<dbReference type="Pfam" id="PF00899">
    <property type="entry name" value="ThiF"/>
    <property type="match status" value="1"/>
</dbReference>